<organism evidence="1 2">
    <name type="scientific">Ectopseudomonas mendocina</name>
    <name type="common">Pseudomonas mendocina</name>
    <dbReference type="NCBI Taxonomy" id="300"/>
    <lineage>
        <taxon>Bacteria</taxon>
        <taxon>Pseudomonadati</taxon>
        <taxon>Pseudomonadota</taxon>
        <taxon>Gammaproteobacteria</taxon>
        <taxon>Pseudomonadales</taxon>
        <taxon>Pseudomonadaceae</taxon>
        <taxon>Ectopseudomonas</taxon>
    </lineage>
</organism>
<dbReference type="Pfam" id="PF17525">
    <property type="entry name" value="DUF5447"/>
    <property type="match status" value="1"/>
</dbReference>
<protein>
    <submittedName>
        <fullName evidence="1">DUF5447 family protein</fullName>
    </submittedName>
</protein>
<evidence type="ECO:0000313" key="1">
    <source>
        <dbReference type="EMBL" id="WXL26852.1"/>
    </source>
</evidence>
<dbReference type="InterPro" id="IPR035229">
    <property type="entry name" value="PflM"/>
</dbReference>
<evidence type="ECO:0000313" key="2">
    <source>
        <dbReference type="Proteomes" id="UP001476583"/>
    </source>
</evidence>
<proteinExistence type="predicted"/>
<reference evidence="1 2" key="1">
    <citation type="submission" date="2024-03" db="EMBL/GenBank/DDBJ databases">
        <title>Complete genome of BD2.</title>
        <authorList>
            <person name="Cao G."/>
        </authorList>
    </citation>
    <scope>NUCLEOTIDE SEQUENCE [LARGE SCALE GENOMIC DNA]</scope>
    <source>
        <strain evidence="1 2">BD2</strain>
    </source>
</reference>
<gene>
    <name evidence="1" type="ORF">WG219_05080</name>
</gene>
<dbReference type="Proteomes" id="UP001476583">
    <property type="component" value="Chromosome"/>
</dbReference>
<sequence>MKSLNQYLRQPHQPDCTCSVCWVKIEAAKLVQTPSVQCDQCRPSSALLVNCRWQITPAFKCPSHTPSSRPPRYWYCIQNIGKPVPFVPIHEPFDLVG</sequence>
<accession>A0ABZ2RIM0</accession>
<keyword evidence="2" id="KW-1185">Reference proteome</keyword>
<name>A0ABZ2RIM0_ECTME</name>
<dbReference type="EMBL" id="CP148074">
    <property type="protein sequence ID" value="WXL26852.1"/>
    <property type="molecule type" value="Genomic_DNA"/>
</dbReference>